<dbReference type="PANTHER" id="PTHR35807">
    <property type="entry name" value="TRANSCRIPTIONAL REGULATOR REDD-RELATED"/>
    <property type="match status" value="1"/>
</dbReference>
<keyword evidence="1" id="KW-0902">Two-component regulatory system</keyword>
<dbReference type="InterPro" id="IPR051677">
    <property type="entry name" value="AfsR-DnrI-RedD_regulator"/>
</dbReference>
<comment type="caution">
    <text evidence="5">The sequence shown here is derived from an EMBL/GenBank/DDBJ whole genome shotgun (WGS) entry which is preliminary data.</text>
</comment>
<evidence type="ECO:0000256" key="1">
    <source>
        <dbReference type="ARBA" id="ARBA00023012"/>
    </source>
</evidence>
<dbReference type="SUPFAM" id="SSF48452">
    <property type="entry name" value="TPR-like"/>
    <property type="match status" value="1"/>
</dbReference>
<dbReference type="RefSeq" id="WP_120695290.1">
    <property type="nucleotide sequence ID" value="NZ_RBDX01000003.1"/>
</dbReference>
<reference evidence="7 8" key="1">
    <citation type="submission" date="2018-09" db="EMBL/GenBank/DDBJ databases">
        <title>Streptomyces sp. nov. DS1-2, an endophytic actinomycete isolated from roots of Dendrobium scabrilingue.</title>
        <authorList>
            <person name="Kuncharoen N."/>
            <person name="Kudo T."/>
            <person name="Ohkuma M."/>
            <person name="Yuki M."/>
            <person name="Tanasupawat S."/>
        </authorList>
    </citation>
    <scope>NUCLEOTIDE SEQUENCE [LARGE SCALE GENOMIC DNA]</scope>
    <source>
        <strain evidence="5 8">AZ1-7</strain>
        <strain evidence="6 7">DS1-2</strain>
    </source>
</reference>
<keyword evidence="3" id="KW-0812">Transmembrane</keyword>
<dbReference type="AlphaFoldDB" id="A0A3A9WUU8"/>
<dbReference type="InterPro" id="IPR036779">
    <property type="entry name" value="LysM_dom_sf"/>
</dbReference>
<gene>
    <name evidence="6" type="ORF">D7318_03130</name>
    <name evidence="5" type="ORF">D7319_06530</name>
</gene>
<dbReference type="EMBL" id="RBDY01000002">
    <property type="protein sequence ID" value="RKN26406.1"/>
    <property type="molecule type" value="Genomic_DNA"/>
</dbReference>
<dbReference type="Pfam" id="PF03704">
    <property type="entry name" value="BTAD"/>
    <property type="match status" value="1"/>
</dbReference>
<dbReference type="PROSITE" id="PS51782">
    <property type="entry name" value="LYSM"/>
    <property type="match status" value="1"/>
</dbReference>
<accession>A0A3A9WUU8</accession>
<feature type="domain" description="LysM" evidence="4">
    <location>
        <begin position="169"/>
        <end position="225"/>
    </location>
</feature>
<dbReference type="InterPro" id="IPR005158">
    <property type="entry name" value="BTAD"/>
</dbReference>
<evidence type="ECO:0000256" key="2">
    <source>
        <dbReference type="SAM" id="MobiDB-lite"/>
    </source>
</evidence>
<dbReference type="GO" id="GO:0000160">
    <property type="term" value="P:phosphorelay signal transduction system"/>
    <property type="evidence" value="ECO:0007669"/>
    <property type="project" value="UniProtKB-KW"/>
</dbReference>
<dbReference type="Gene3D" id="3.10.350.10">
    <property type="entry name" value="LysM domain"/>
    <property type="match status" value="1"/>
</dbReference>
<feature type="compositionally biased region" description="Pro residues" evidence="2">
    <location>
        <begin position="352"/>
        <end position="361"/>
    </location>
</feature>
<evidence type="ECO:0000313" key="8">
    <source>
        <dbReference type="Proteomes" id="UP000275024"/>
    </source>
</evidence>
<feature type="compositionally biased region" description="Basic and acidic residues" evidence="2">
    <location>
        <begin position="248"/>
        <end position="259"/>
    </location>
</feature>
<dbReference type="SMART" id="SM01043">
    <property type="entry name" value="BTAD"/>
    <property type="match status" value="1"/>
</dbReference>
<sequence>MTATGAPGRRRSAASASLAALALLALLAGVPTILWTAAGAPWPDPSTSPQDVAHRLRQPLSDPLAVELLALLGWMCWATFAATVLREAAWYLRRLPHLRADRSLHAAHLETVSAPRLLVATCIGTLVLAALTPRTPTAIPSPELASATVATATSLEEVARASAEPESPVRHVVRPGDTLWNIAAHQLGDPIRWPEIYALSTPLTQPDGRKLTDPDLLTPGWHLHLPADARDHAVQTPPPDRAAAPPETTHDRSTARDEATDTSGTPRASTPEDRPVRITVGTASLIGITTAAGIAAAVTLARHRARRHAPPDLAAEPPNLSDAVRAATQAALAAQRADQDEADAHQADITRRPPPARPAPPGTVTCAHRDGTEIPLAALATPGGWNLTGPGAPAAARALAIAILSAAPRVSPRSPHVRLITTRDLADTLLPGLHPEVPGWYRAENTREALHTAQATTVERARASQDGRHPTPRLMDVLLDADLPTQAAATADHLVVLSLGGDQLANTARLAPDGTVEHASGPDHQLLARCGMFALAEAPARELIDALNPPTIAVPDQTAVQERPKTTAKPALTISLFGGLALHLHGEEVALTMKEAAKEFLAILAAHPNGLRTEALTDALRLSHDPERATRDLVNLRRAVRRTLRQVTGSRSAAFILHTTDRHRLDPQVVHSDVDTFTTAITTASRTKEPTARAAALHQALDVYHGPLCEGADYPWADEAREHYHHKAIDAAVFLTDHTTPEEALALLEQAATWEPTNETICQRLMRLHHDLGHPEAARHTYQRLTRHLAEIDATPTETTASLVCPERGMISSEELRIRTSSNGIRG</sequence>
<feature type="compositionally biased region" description="Basic and acidic residues" evidence="2">
    <location>
        <begin position="337"/>
        <end position="351"/>
    </location>
</feature>
<dbReference type="Proteomes" id="UP000268652">
    <property type="component" value="Unassembled WGS sequence"/>
</dbReference>
<keyword evidence="3" id="KW-0472">Membrane</keyword>
<evidence type="ECO:0000313" key="6">
    <source>
        <dbReference type="EMBL" id="RKN26406.1"/>
    </source>
</evidence>
<dbReference type="Gene3D" id="1.25.40.10">
    <property type="entry name" value="Tetratricopeptide repeat domain"/>
    <property type="match status" value="1"/>
</dbReference>
<name>A0A3A9WUU8_9ACTN</name>
<dbReference type="OrthoDB" id="8444614at2"/>
<organism evidence="5 8">
    <name type="scientific">Streptomyces radicis</name>
    <dbReference type="NCBI Taxonomy" id="1750517"/>
    <lineage>
        <taxon>Bacteria</taxon>
        <taxon>Bacillati</taxon>
        <taxon>Actinomycetota</taxon>
        <taxon>Actinomycetes</taxon>
        <taxon>Kitasatosporales</taxon>
        <taxon>Streptomycetaceae</taxon>
        <taxon>Streptomyces</taxon>
    </lineage>
</organism>
<feature type="transmembrane region" description="Helical" evidence="3">
    <location>
        <begin position="63"/>
        <end position="85"/>
    </location>
</feature>
<dbReference type="Proteomes" id="UP000275024">
    <property type="component" value="Unassembled WGS sequence"/>
</dbReference>
<evidence type="ECO:0000256" key="3">
    <source>
        <dbReference type="SAM" id="Phobius"/>
    </source>
</evidence>
<dbReference type="InterPro" id="IPR011990">
    <property type="entry name" value="TPR-like_helical_dom_sf"/>
</dbReference>
<keyword evidence="7" id="KW-1185">Reference proteome</keyword>
<feature type="region of interest" description="Disordered" evidence="2">
    <location>
        <begin position="329"/>
        <end position="364"/>
    </location>
</feature>
<evidence type="ECO:0000313" key="5">
    <source>
        <dbReference type="EMBL" id="RKN11576.1"/>
    </source>
</evidence>
<dbReference type="CDD" id="cd00118">
    <property type="entry name" value="LysM"/>
    <property type="match status" value="1"/>
</dbReference>
<feature type="region of interest" description="Disordered" evidence="2">
    <location>
        <begin position="231"/>
        <end position="276"/>
    </location>
</feature>
<keyword evidence="3" id="KW-1133">Transmembrane helix</keyword>
<dbReference type="Gene3D" id="1.10.10.10">
    <property type="entry name" value="Winged helix-like DNA-binding domain superfamily/Winged helix DNA-binding domain"/>
    <property type="match status" value="1"/>
</dbReference>
<proteinExistence type="predicted"/>
<dbReference type="EMBL" id="RBDX01000003">
    <property type="protein sequence ID" value="RKN11576.1"/>
    <property type="molecule type" value="Genomic_DNA"/>
</dbReference>
<evidence type="ECO:0000259" key="4">
    <source>
        <dbReference type="PROSITE" id="PS51782"/>
    </source>
</evidence>
<protein>
    <submittedName>
        <fullName evidence="5">LysM peptidoglycan-binding domain-containing protein</fullName>
    </submittedName>
</protein>
<dbReference type="InterPro" id="IPR018392">
    <property type="entry name" value="LysM"/>
</dbReference>
<dbReference type="InterPro" id="IPR036388">
    <property type="entry name" value="WH-like_DNA-bd_sf"/>
</dbReference>
<evidence type="ECO:0000313" key="7">
    <source>
        <dbReference type="Proteomes" id="UP000268652"/>
    </source>
</evidence>